<dbReference type="InterPro" id="IPR004752">
    <property type="entry name" value="AmpG_permease/AT-1"/>
</dbReference>
<feature type="transmembrane region" description="Helical" evidence="6">
    <location>
        <begin position="20"/>
        <end position="41"/>
    </location>
</feature>
<organism evidence="7 8">
    <name type="scientific">Lujinxingia sediminis</name>
    <dbReference type="NCBI Taxonomy" id="2480984"/>
    <lineage>
        <taxon>Bacteria</taxon>
        <taxon>Deltaproteobacteria</taxon>
        <taxon>Bradymonadales</taxon>
        <taxon>Lujinxingiaceae</taxon>
        <taxon>Lujinxingia</taxon>
    </lineage>
</organism>
<evidence type="ECO:0000256" key="4">
    <source>
        <dbReference type="ARBA" id="ARBA00022989"/>
    </source>
</evidence>
<evidence type="ECO:0000313" key="8">
    <source>
        <dbReference type="Proteomes" id="UP000282926"/>
    </source>
</evidence>
<protein>
    <submittedName>
        <fullName evidence="7">MFS transporter</fullName>
    </submittedName>
</protein>
<keyword evidence="8" id="KW-1185">Reference proteome</keyword>
<dbReference type="PANTHER" id="PTHR12778:SF10">
    <property type="entry name" value="MAJOR FACILITATOR SUPERFAMILY DOMAIN-CONTAINING PROTEIN 3"/>
    <property type="match status" value="1"/>
</dbReference>
<evidence type="ECO:0000256" key="2">
    <source>
        <dbReference type="ARBA" id="ARBA00022448"/>
    </source>
</evidence>
<evidence type="ECO:0000256" key="3">
    <source>
        <dbReference type="ARBA" id="ARBA00022692"/>
    </source>
</evidence>
<dbReference type="Proteomes" id="UP000282926">
    <property type="component" value="Unassembled WGS sequence"/>
</dbReference>
<evidence type="ECO:0000256" key="1">
    <source>
        <dbReference type="ARBA" id="ARBA00004141"/>
    </source>
</evidence>
<feature type="transmembrane region" description="Helical" evidence="6">
    <location>
        <begin position="337"/>
        <end position="360"/>
    </location>
</feature>
<dbReference type="PANTHER" id="PTHR12778">
    <property type="entry name" value="SOLUTE CARRIER FAMILY 33 ACETYL-COA TRANSPORTER -RELATED"/>
    <property type="match status" value="1"/>
</dbReference>
<evidence type="ECO:0000313" key="7">
    <source>
        <dbReference type="EMBL" id="RVU43145.1"/>
    </source>
</evidence>
<dbReference type="InterPro" id="IPR011701">
    <property type="entry name" value="MFS"/>
</dbReference>
<comment type="caution">
    <text evidence="7">The sequence shown here is derived from an EMBL/GenBank/DDBJ whole genome shotgun (WGS) entry which is preliminary data.</text>
</comment>
<feature type="transmembrane region" description="Helical" evidence="6">
    <location>
        <begin position="238"/>
        <end position="256"/>
    </location>
</feature>
<gene>
    <name evidence="7" type="ORF">EA187_13105</name>
</gene>
<feature type="transmembrane region" description="Helical" evidence="6">
    <location>
        <begin position="304"/>
        <end position="325"/>
    </location>
</feature>
<dbReference type="InterPro" id="IPR036259">
    <property type="entry name" value="MFS_trans_sf"/>
</dbReference>
<sequence length="444" mass="46251">MFERTDIDHLPRHRRLLLLAALYMAQGLPFGLFVQALPVILRQQGVSLEAIGLSSLLALPWALKFLWAPWLDRAPAFGGLRAAVPRRLGWLWPLHLLAAAALLGLSTLDPTTELRLLLSGVFLINLLNASQDIVTDGLAVDLLPPSERGPGNGLQVGAYRLGMIVGGALVLVLIEAAGWSTGLRLATLLLLLTLSPLLFVRELPSPTRQNAPVRTSPSTEDTPAHLGVLLDFLRRPGALSALLAIALYKLGDALAAGMLRPWLVDQGLSTGDLGKLLGGFGFGAGLLGAALGAFAAYRLTRHRALLLGALVQATGVALYVPLARIAAAGTLSPGGSLATAVVIDHLTGGVATVVLFTCMMDACRPRHAGADYTLMASVVVIATGAAQAFSGLSAAHLGYPSHFALASLCAALGGLAAVILLRSHPFLSTGPVNAPEAPPTPRLP</sequence>
<feature type="transmembrane region" description="Helical" evidence="6">
    <location>
        <begin position="90"/>
        <end position="108"/>
    </location>
</feature>
<dbReference type="Pfam" id="PF07690">
    <property type="entry name" value="MFS_1"/>
    <property type="match status" value="1"/>
</dbReference>
<feature type="transmembrane region" description="Helical" evidence="6">
    <location>
        <begin position="276"/>
        <end position="297"/>
    </location>
</feature>
<accession>A0ABY0CRE4</accession>
<feature type="transmembrane region" description="Helical" evidence="6">
    <location>
        <begin position="372"/>
        <end position="390"/>
    </location>
</feature>
<reference evidence="7 8" key="1">
    <citation type="submission" date="2019-01" db="EMBL/GenBank/DDBJ databases">
        <title>Lujinxingia litoralis gen. nov., sp. nov. and Lujinxingia sediminis gen. nov., sp. nov., new members in the order Bradymonadales, isolated from coastal sediment.</title>
        <authorList>
            <person name="Li C.-M."/>
        </authorList>
    </citation>
    <scope>NUCLEOTIDE SEQUENCE [LARGE SCALE GENOMIC DNA]</scope>
    <source>
        <strain evidence="7 8">SEH01</strain>
    </source>
</reference>
<dbReference type="SUPFAM" id="SSF103473">
    <property type="entry name" value="MFS general substrate transporter"/>
    <property type="match status" value="1"/>
</dbReference>
<evidence type="ECO:0000256" key="6">
    <source>
        <dbReference type="SAM" id="Phobius"/>
    </source>
</evidence>
<feature type="transmembrane region" description="Helical" evidence="6">
    <location>
        <begin position="183"/>
        <end position="200"/>
    </location>
</feature>
<feature type="transmembrane region" description="Helical" evidence="6">
    <location>
        <begin position="48"/>
        <end position="70"/>
    </location>
</feature>
<dbReference type="EMBL" id="SADD01000007">
    <property type="protein sequence ID" value="RVU43145.1"/>
    <property type="molecule type" value="Genomic_DNA"/>
</dbReference>
<dbReference type="Gene3D" id="1.20.1250.20">
    <property type="entry name" value="MFS general substrate transporter like domains"/>
    <property type="match status" value="1"/>
</dbReference>
<keyword evidence="3 6" id="KW-0812">Transmembrane</keyword>
<keyword evidence="4 6" id="KW-1133">Transmembrane helix</keyword>
<comment type="subcellular location">
    <subcellularLocation>
        <location evidence="1">Membrane</location>
        <topology evidence="1">Multi-pass membrane protein</topology>
    </subcellularLocation>
</comment>
<feature type="transmembrane region" description="Helical" evidence="6">
    <location>
        <begin position="158"/>
        <end position="177"/>
    </location>
</feature>
<keyword evidence="5 6" id="KW-0472">Membrane</keyword>
<dbReference type="RefSeq" id="WP_127780545.1">
    <property type="nucleotide sequence ID" value="NZ_SADD01000007.1"/>
</dbReference>
<evidence type="ECO:0000256" key="5">
    <source>
        <dbReference type="ARBA" id="ARBA00023136"/>
    </source>
</evidence>
<keyword evidence="2" id="KW-0813">Transport</keyword>
<name>A0ABY0CRE4_9DELT</name>
<dbReference type="CDD" id="cd17485">
    <property type="entry name" value="MFS_MFSD3"/>
    <property type="match status" value="1"/>
</dbReference>
<feature type="transmembrane region" description="Helical" evidence="6">
    <location>
        <begin position="402"/>
        <end position="421"/>
    </location>
</feature>
<proteinExistence type="predicted"/>